<evidence type="ECO:0008006" key="4">
    <source>
        <dbReference type="Google" id="ProtNLM"/>
    </source>
</evidence>
<accession>A0ABU4CQI3</accession>
<sequence length="1647" mass="179693">MVLTTQAADGAPSVRLEIAVRRTPKFVESNDDTQSLVLALVKADLKAEQASASDPLVETRLAVAVSGQQTHCRELAELAVVARTQADADAFHTLIETPGKFKTHPRLRQLTSMVRTALAEIDGADAGADAAKDRCWRLLARLWIIELHLERSSDADWAALVNDLAPVTVVHSRDAAIALRNRLEHLSAEFAQNAGTVDLQLLRRRLHGEIDPAAHVPPAGWNRLRELDREARSGVARGLGTAPVLVLPRQALRDELRAAIDAPGSLIVKGDSGVGKSALTIDVVEHAESDDGWQAIVINLRHLPDNHLSLLDHLSSPLTVLFGELTAPDRLVIIDGAEAAAVAHGDVFSSVVRSAREAGVKVVAIAATEGSAAATELMKSGNVAPTQYVVSGLTDEEIDTAAGHFSGLQRLAHDPRARELLRRPIVIDLLGRADNPGLPLSDVEALEHIWRSLVRNGDRRDAGAPDAREQVMLRLAAHALDKGNVDDLLSRLDNDAVEGLRRSGVILPASGLPWDRVPEFKHDLLRVYSLARHLLAERDPAAALTSVRAPRWALPSARLACEIVLSVPDTSAYPLSGRFAELQTNFDTLAAAGCGERWADVPTEALLAVPTSPLILQDAWPLLTKDQAHGLARTIRILYGRHQRHGILDAIIAEPLIIQLANQTTPRALTDKIGELIRDWLQSHILQHTTAGQTTRGAIRDAILKQCAEAERVLDKKDAASQAARAARTPDEIAADEERRKKIGASTTFPASSRRRRPEPARRRPYLWIKDIQIEHLALLGPDLGANGEAILRRIGEDEPHSLVHAVEPFLASHSLAAYNPKLLIDLSAAYYIEDDEEDDDEFGWSGGLREEGIRDHRASGGLSPLAAFTHGSFLAMLRTDYRGSVDFLNTMLNHAARYRARTVSGLHRQETHSDESATQHTLSITGAERTYIGDSHVWLWYRGTGVGPYPCMSALQALEYVTEELIKVGIPATRLVQILLEDADNLAMPALALAILVRHLQDSEDALDPFLVEPGVWELEFTRAVHEHPGIGLTAQTAELGHPERRGWSLREVSMMLTLHAEGDRIEDLKRLGEQLLANAVAQAGDDTTPGAQQHLAAVKNWAAALDRKAYELQDEGGQILIQQTPDPDVEEVLGKTNADLRRVGDATGLVVRHAHVRDNGGRAPDTTDQVLAADIAIAKDLLANPPQAGFGVATDGPVAVAASAIELHLTGRARVTDADLQWAARVLLEVASEYVENPTDGYADTLFPQGADRSAGRALPYLLLPTACDLRRALDMDSIEGVQSLVALSGAIASRASSEARLAYARALDAIWEEPCNQDHLDRRCHHRIAMDLVKDSILESTLGPWDSEVRHRPTVRLDPPTFAALDAVDGASIRIRLLTPALRATGSASITTAACCKDEAQQAVDVLLAAHQRAMSAYKRGYHHSQSDSLVAARAALWQAIDSRDEPILDYVARYLDNSKLLSEALQAITLAGQERATSSEHARRLWPRIMDLVLDAAEATPGMFAERTWGDYAESALIPNPSATSHYLTSEMTGEPYAWRDLLSWTPQVERWLGAITCSRMSIDSLVIAVNELDTPAQVETGLNWIERVVEHSGNRCAATFTLPEWLRERRPGLTTEDQTRRWQRVVDLLVVAGDRRVADLAD</sequence>
<protein>
    <recommendedName>
        <fullName evidence="4">AAA+ ATPase domain-containing protein</fullName>
    </recommendedName>
</protein>
<dbReference type="InterPro" id="IPR027417">
    <property type="entry name" value="P-loop_NTPase"/>
</dbReference>
<gene>
    <name evidence="2" type="ORF">R3Q59_35505</name>
</gene>
<dbReference type="Proteomes" id="UP001185737">
    <property type="component" value="Unassembled WGS sequence"/>
</dbReference>
<feature type="compositionally biased region" description="Basic and acidic residues" evidence="1">
    <location>
        <begin position="728"/>
        <end position="740"/>
    </location>
</feature>
<name>A0ABU4CQI3_RHOJO</name>
<comment type="caution">
    <text evidence="2">The sequence shown here is derived from an EMBL/GenBank/DDBJ whole genome shotgun (WGS) entry which is preliminary data.</text>
</comment>
<feature type="region of interest" description="Disordered" evidence="1">
    <location>
        <begin position="718"/>
        <end position="760"/>
    </location>
</feature>
<evidence type="ECO:0000313" key="3">
    <source>
        <dbReference type="Proteomes" id="UP001185737"/>
    </source>
</evidence>
<proteinExistence type="predicted"/>
<dbReference type="EMBL" id="JAWLKA010000029">
    <property type="protein sequence ID" value="MDV6285795.1"/>
    <property type="molecule type" value="Genomic_DNA"/>
</dbReference>
<dbReference type="RefSeq" id="WP_317571112.1">
    <property type="nucleotide sequence ID" value="NZ_JAWLKA010000029.1"/>
</dbReference>
<reference evidence="2 3" key="1">
    <citation type="submission" date="2023-10" db="EMBL/GenBank/DDBJ databases">
        <title>Development of a sustainable strategy for remediation of hydrocarbon-contaminated territories based on the waste exchange concept.</title>
        <authorList>
            <person name="Krivoruchko A."/>
        </authorList>
    </citation>
    <scope>NUCLEOTIDE SEQUENCE [LARGE SCALE GENOMIC DNA]</scope>
    <source>
        <strain evidence="2 3">IEGM 60</strain>
    </source>
</reference>
<evidence type="ECO:0000313" key="2">
    <source>
        <dbReference type="EMBL" id="MDV6285795.1"/>
    </source>
</evidence>
<organism evidence="2 3">
    <name type="scientific">Rhodococcus jostii</name>
    <dbReference type="NCBI Taxonomy" id="132919"/>
    <lineage>
        <taxon>Bacteria</taxon>
        <taxon>Bacillati</taxon>
        <taxon>Actinomycetota</taxon>
        <taxon>Actinomycetes</taxon>
        <taxon>Mycobacteriales</taxon>
        <taxon>Nocardiaceae</taxon>
        <taxon>Rhodococcus</taxon>
    </lineage>
</organism>
<evidence type="ECO:0000256" key="1">
    <source>
        <dbReference type="SAM" id="MobiDB-lite"/>
    </source>
</evidence>
<keyword evidence="3" id="KW-1185">Reference proteome</keyword>
<dbReference type="SUPFAM" id="SSF52540">
    <property type="entry name" value="P-loop containing nucleoside triphosphate hydrolases"/>
    <property type="match status" value="1"/>
</dbReference>